<dbReference type="EMBL" id="BMCJ01000008">
    <property type="protein sequence ID" value="GGD01470.1"/>
    <property type="molecule type" value="Genomic_DNA"/>
</dbReference>
<comment type="caution">
    <text evidence="2">The sequence shown here is derived from an EMBL/GenBank/DDBJ whole genome shotgun (WGS) entry which is preliminary data.</text>
</comment>
<dbReference type="PROSITE" id="PS51677">
    <property type="entry name" value="NODB"/>
    <property type="match status" value="1"/>
</dbReference>
<dbReference type="PANTHER" id="PTHR10587:SF78">
    <property type="entry name" value="PEPTIDOGLYCAN-N-ACETYLMURAMIC ACID DEACETYLASE PDAA"/>
    <property type="match status" value="1"/>
</dbReference>
<dbReference type="Pfam" id="PF01522">
    <property type="entry name" value="Polysacc_deac_1"/>
    <property type="match status" value="1"/>
</dbReference>
<evidence type="ECO:0000259" key="1">
    <source>
        <dbReference type="PROSITE" id="PS51677"/>
    </source>
</evidence>
<feature type="domain" description="NodB homology" evidence="1">
    <location>
        <begin position="60"/>
        <end position="241"/>
    </location>
</feature>
<name>A0ABQ1PQM1_9BACI</name>
<evidence type="ECO:0000313" key="2">
    <source>
        <dbReference type="EMBL" id="GGD01470.1"/>
    </source>
</evidence>
<dbReference type="InterPro" id="IPR011330">
    <property type="entry name" value="Glyco_hydro/deAcase_b/a-brl"/>
</dbReference>
<accession>A0ABQ1PQM1</accession>
<gene>
    <name evidence="2" type="ORF">GCM10007216_35240</name>
</gene>
<protein>
    <submittedName>
        <fullName evidence="2">Delta-lactam-biosynthetic de-N-acetylase</fullName>
    </submittedName>
</protein>
<organism evidence="2 3">
    <name type="scientific">Thalassobacillus devorans</name>
    <dbReference type="NCBI Taxonomy" id="279813"/>
    <lineage>
        <taxon>Bacteria</taxon>
        <taxon>Bacillati</taxon>
        <taxon>Bacillota</taxon>
        <taxon>Bacilli</taxon>
        <taxon>Bacillales</taxon>
        <taxon>Bacillaceae</taxon>
        <taxon>Thalassobacillus</taxon>
    </lineage>
</organism>
<dbReference type="NCBIfam" id="TIGR02884">
    <property type="entry name" value="spore_pdaA"/>
    <property type="match status" value="1"/>
</dbReference>
<dbReference type="RefSeq" id="WP_062439510.1">
    <property type="nucleotide sequence ID" value="NZ_BMCJ01000008.1"/>
</dbReference>
<keyword evidence="3" id="KW-1185">Reference proteome</keyword>
<dbReference type="InterPro" id="IPR014235">
    <property type="entry name" value="Spore_PdaA"/>
</dbReference>
<reference evidence="3" key="1">
    <citation type="journal article" date="2019" name="Int. J. Syst. Evol. Microbiol.">
        <title>The Global Catalogue of Microorganisms (GCM) 10K type strain sequencing project: providing services to taxonomists for standard genome sequencing and annotation.</title>
        <authorList>
            <consortium name="The Broad Institute Genomics Platform"/>
            <consortium name="The Broad Institute Genome Sequencing Center for Infectious Disease"/>
            <person name="Wu L."/>
            <person name="Ma J."/>
        </authorList>
    </citation>
    <scope>NUCLEOTIDE SEQUENCE [LARGE SCALE GENOMIC DNA]</scope>
    <source>
        <strain evidence="3">CCM 7282</strain>
    </source>
</reference>
<dbReference type="InterPro" id="IPR002509">
    <property type="entry name" value="NODB_dom"/>
</dbReference>
<dbReference type="SUPFAM" id="SSF88713">
    <property type="entry name" value="Glycoside hydrolase/deacetylase"/>
    <property type="match status" value="1"/>
</dbReference>
<dbReference type="Gene3D" id="3.20.20.370">
    <property type="entry name" value="Glycoside hydrolase/deacetylase"/>
    <property type="match status" value="1"/>
</dbReference>
<proteinExistence type="predicted"/>
<dbReference type="PANTHER" id="PTHR10587">
    <property type="entry name" value="GLYCOSYL TRANSFERASE-RELATED"/>
    <property type="match status" value="1"/>
</dbReference>
<sequence>MKKITLLILSILILPLFPISAAAYGWGYEKNKDGSPPDVGFYGPLLEQHDGFYIDKSGDKEIYITFDNGYEEGYTGQILDILKEKRVPAAFFITGHYINSAPELVKRMNKEGHIIGNHSWHHPDFTSSSKSRIKEELDKVETAVAQLTDQKDMLYLRPPRGTFTAKSLELTRELGYINAFWSIAFVDWNTGQQKGWKYAYDSLMSQVHPGAVMLLHSVSEDNALALEKIIDDLRAQGYTFHSLDHLMMKKLLPRGGYWY</sequence>
<dbReference type="Proteomes" id="UP000619534">
    <property type="component" value="Unassembled WGS sequence"/>
</dbReference>
<dbReference type="InterPro" id="IPR050248">
    <property type="entry name" value="Polysacc_deacetylase_ArnD"/>
</dbReference>
<evidence type="ECO:0000313" key="3">
    <source>
        <dbReference type="Proteomes" id="UP000619534"/>
    </source>
</evidence>
<dbReference type="CDD" id="cd10948">
    <property type="entry name" value="CE4_BsPdaA_like"/>
    <property type="match status" value="1"/>
</dbReference>